<dbReference type="InterPro" id="IPR036397">
    <property type="entry name" value="RNaseH_sf"/>
</dbReference>
<dbReference type="Gene3D" id="3.30.420.10">
    <property type="entry name" value="Ribonuclease H-like superfamily/Ribonuclease H"/>
    <property type="match status" value="1"/>
</dbReference>
<sequence>MFYFRMNLHIHFTAIENPHSMRKLHTQNPEKVNVWAGIIGENIIGPFFIDGNLNGNTYLALLKNNVVTMMANLYPAEGNPLLPGNAIWFQQDVTLLSVNAGKHSPIPAADSDGLKSHPRFQQKLGSGEGRKFIPS</sequence>
<dbReference type="PANTHER" id="PTHR47326">
    <property type="entry name" value="TRANSPOSABLE ELEMENT TC3 TRANSPOSASE-LIKE PROTEIN"/>
    <property type="match status" value="1"/>
</dbReference>
<feature type="region of interest" description="Disordered" evidence="1">
    <location>
        <begin position="107"/>
        <end position="135"/>
    </location>
</feature>
<dbReference type="GO" id="GO:0003676">
    <property type="term" value="F:nucleic acid binding"/>
    <property type="evidence" value="ECO:0007669"/>
    <property type="project" value="InterPro"/>
</dbReference>
<dbReference type="PANTHER" id="PTHR47326:SF1">
    <property type="entry name" value="HTH PSQ-TYPE DOMAIN-CONTAINING PROTEIN"/>
    <property type="match status" value="1"/>
</dbReference>
<gene>
    <name evidence="2" type="ORF">NQ318_004519</name>
</gene>
<organism evidence="2 3">
    <name type="scientific">Aromia moschata</name>
    <dbReference type="NCBI Taxonomy" id="1265417"/>
    <lineage>
        <taxon>Eukaryota</taxon>
        <taxon>Metazoa</taxon>
        <taxon>Ecdysozoa</taxon>
        <taxon>Arthropoda</taxon>
        <taxon>Hexapoda</taxon>
        <taxon>Insecta</taxon>
        <taxon>Pterygota</taxon>
        <taxon>Neoptera</taxon>
        <taxon>Endopterygota</taxon>
        <taxon>Coleoptera</taxon>
        <taxon>Polyphaga</taxon>
        <taxon>Cucujiformia</taxon>
        <taxon>Chrysomeloidea</taxon>
        <taxon>Cerambycidae</taxon>
        <taxon>Cerambycinae</taxon>
        <taxon>Callichromatini</taxon>
        <taxon>Aromia</taxon>
    </lineage>
</organism>
<evidence type="ECO:0000313" key="3">
    <source>
        <dbReference type="Proteomes" id="UP001162162"/>
    </source>
</evidence>
<dbReference type="EMBL" id="JAPWTK010000185">
    <property type="protein sequence ID" value="KAJ8946473.1"/>
    <property type="molecule type" value="Genomic_DNA"/>
</dbReference>
<reference evidence="2" key="1">
    <citation type="journal article" date="2023" name="Insect Mol. Biol.">
        <title>Genome sequencing provides insights into the evolution of gene families encoding plant cell wall-degrading enzymes in longhorned beetles.</title>
        <authorList>
            <person name="Shin N.R."/>
            <person name="Okamura Y."/>
            <person name="Kirsch R."/>
            <person name="Pauchet Y."/>
        </authorList>
    </citation>
    <scope>NUCLEOTIDE SEQUENCE</scope>
    <source>
        <strain evidence="2">AMC_N1</strain>
    </source>
</reference>
<keyword evidence="3" id="KW-1185">Reference proteome</keyword>
<protein>
    <submittedName>
        <fullName evidence="2">Uncharacterized protein</fullName>
    </submittedName>
</protein>
<dbReference type="Proteomes" id="UP001162162">
    <property type="component" value="Unassembled WGS sequence"/>
</dbReference>
<evidence type="ECO:0000313" key="2">
    <source>
        <dbReference type="EMBL" id="KAJ8946473.1"/>
    </source>
</evidence>
<name>A0AAV8Y6Z6_9CUCU</name>
<evidence type="ECO:0000256" key="1">
    <source>
        <dbReference type="SAM" id="MobiDB-lite"/>
    </source>
</evidence>
<accession>A0AAV8Y6Z6</accession>
<comment type="caution">
    <text evidence="2">The sequence shown here is derived from an EMBL/GenBank/DDBJ whole genome shotgun (WGS) entry which is preliminary data.</text>
</comment>
<proteinExistence type="predicted"/>
<dbReference type="AlphaFoldDB" id="A0AAV8Y6Z6"/>